<feature type="region of interest" description="Disordered" evidence="1">
    <location>
        <begin position="38"/>
        <end position="61"/>
    </location>
</feature>
<gene>
    <name evidence="2" type="ORF">P280DRAFT_466506</name>
</gene>
<organism evidence="2 3">
    <name type="scientific">Massarina eburnea CBS 473.64</name>
    <dbReference type="NCBI Taxonomy" id="1395130"/>
    <lineage>
        <taxon>Eukaryota</taxon>
        <taxon>Fungi</taxon>
        <taxon>Dikarya</taxon>
        <taxon>Ascomycota</taxon>
        <taxon>Pezizomycotina</taxon>
        <taxon>Dothideomycetes</taxon>
        <taxon>Pleosporomycetidae</taxon>
        <taxon>Pleosporales</taxon>
        <taxon>Massarineae</taxon>
        <taxon>Massarinaceae</taxon>
        <taxon>Massarina</taxon>
    </lineage>
</organism>
<dbReference type="EMBL" id="MU006779">
    <property type="protein sequence ID" value="KAF2643774.1"/>
    <property type="molecule type" value="Genomic_DNA"/>
</dbReference>
<protein>
    <submittedName>
        <fullName evidence="2">Uncharacterized protein</fullName>
    </submittedName>
</protein>
<sequence>MAPQEVHRYGDTRGDTVIIKFDPDLIPSSALATVAQPLTTNTSRRPTPLSQAVNATTTSSSKNEGAAAALSSRAMVVPTSTEIPGPISIFHEWRQDLSYKTNWSSLLLDKESAIERFAKDKKPAPGFLLWEGTVIIDGIERWVRARWMGFEKNELGCVIERAGK</sequence>
<proteinExistence type="predicted"/>
<dbReference type="Proteomes" id="UP000799753">
    <property type="component" value="Unassembled WGS sequence"/>
</dbReference>
<evidence type="ECO:0000313" key="3">
    <source>
        <dbReference type="Proteomes" id="UP000799753"/>
    </source>
</evidence>
<evidence type="ECO:0000313" key="2">
    <source>
        <dbReference type="EMBL" id="KAF2643774.1"/>
    </source>
</evidence>
<accession>A0A6A6SC86</accession>
<keyword evidence="3" id="KW-1185">Reference proteome</keyword>
<reference evidence="2" key="1">
    <citation type="journal article" date="2020" name="Stud. Mycol.">
        <title>101 Dothideomycetes genomes: a test case for predicting lifestyles and emergence of pathogens.</title>
        <authorList>
            <person name="Haridas S."/>
            <person name="Albert R."/>
            <person name="Binder M."/>
            <person name="Bloem J."/>
            <person name="Labutti K."/>
            <person name="Salamov A."/>
            <person name="Andreopoulos B."/>
            <person name="Baker S."/>
            <person name="Barry K."/>
            <person name="Bills G."/>
            <person name="Bluhm B."/>
            <person name="Cannon C."/>
            <person name="Castanera R."/>
            <person name="Culley D."/>
            <person name="Daum C."/>
            <person name="Ezra D."/>
            <person name="Gonzalez J."/>
            <person name="Henrissat B."/>
            <person name="Kuo A."/>
            <person name="Liang C."/>
            <person name="Lipzen A."/>
            <person name="Lutzoni F."/>
            <person name="Magnuson J."/>
            <person name="Mondo S."/>
            <person name="Nolan M."/>
            <person name="Ohm R."/>
            <person name="Pangilinan J."/>
            <person name="Park H.-J."/>
            <person name="Ramirez L."/>
            <person name="Alfaro M."/>
            <person name="Sun H."/>
            <person name="Tritt A."/>
            <person name="Yoshinaga Y."/>
            <person name="Zwiers L.-H."/>
            <person name="Turgeon B."/>
            <person name="Goodwin S."/>
            <person name="Spatafora J."/>
            <person name="Crous P."/>
            <person name="Grigoriev I."/>
        </authorList>
    </citation>
    <scope>NUCLEOTIDE SEQUENCE</scope>
    <source>
        <strain evidence="2">CBS 473.64</strain>
    </source>
</reference>
<dbReference type="AlphaFoldDB" id="A0A6A6SC86"/>
<name>A0A6A6SC86_9PLEO</name>
<dbReference type="OrthoDB" id="3796311at2759"/>
<evidence type="ECO:0000256" key="1">
    <source>
        <dbReference type="SAM" id="MobiDB-lite"/>
    </source>
</evidence>